<keyword evidence="1" id="KW-0812">Transmembrane</keyword>
<sequence>MIIIENILQNAASICRAISKYIFPWIGDNIFAISSFLISLYTLWSNRQVLSINWAPNIVPVQDSTVMAMDKDFQPIAPYNQVFLANITVINPSKNDLAFFNLYAFDPATDNSLSLLTKKTYINSKEKDIIHVVGDTFYKLDIPDQKSGIFKANSFTRFDLPVVITNKEQLNSITSIGISFRIAKRRLFHPHKYEKYKIIYHINGWQKILGEKAEMQPDQKEYEKGNKE</sequence>
<name>A0ABY3BC44_LACGS</name>
<accession>A0ABY3BC44</accession>
<evidence type="ECO:0000313" key="2">
    <source>
        <dbReference type="EMBL" id="TQW14694.1"/>
    </source>
</evidence>
<comment type="caution">
    <text evidence="2">The sequence shown here is derived from an EMBL/GenBank/DDBJ whole genome shotgun (WGS) entry which is preliminary data.</text>
</comment>
<protein>
    <submittedName>
        <fullName evidence="2">Uncharacterized protein</fullName>
    </submittedName>
</protein>
<organism evidence="2 3">
    <name type="scientific">Lactobacillus gasseri</name>
    <dbReference type="NCBI Taxonomy" id="1596"/>
    <lineage>
        <taxon>Bacteria</taxon>
        <taxon>Bacillati</taxon>
        <taxon>Bacillota</taxon>
        <taxon>Bacilli</taxon>
        <taxon>Lactobacillales</taxon>
        <taxon>Lactobacillaceae</taxon>
        <taxon>Lactobacillus</taxon>
    </lineage>
</organism>
<dbReference type="EMBL" id="SRMD01000091">
    <property type="protein sequence ID" value="TQW14694.1"/>
    <property type="molecule type" value="Genomic_DNA"/>
</dbReference>
<keyword evidence="1" id="KW-0472">Membrane</keyword>
<dbReference type="Proteomes" id="UP000316012">
    <property type="component" value="Unassembled WGS sequence"/>
</dbReference>
<gene>
    <name evidence="2" type="ORF">FIPPAONL_01646</name>
</gene>
<evidence type="ECO:0000313" key="3">
    <source>
        <dbReference type="Proteomes" id="UP000316012"/>
    </source>
</evidence>
<keyword evidence="1" id="KW-1133">Transmembrane helix</keyword>
<proteinExistence type="predicted"/>
<keyword evidence="3" id="KW-1185">Reference proteome</keyword>
<evidence type="ECO:0000256" key="1">
    <source>
        <dbReference type="SAM" id="Phobius"/>
    </source>
</evidence>
<reference evidence="2 3" key="1">
    <citation type="submission" date="2019-04" db="EMBL/GenBank/DDBJ databases">
        <title>Lactobacillus gasseri 7171 assembly.</title>
        <authorList>
            <person name="Joris B.R."/>
            <person name="Giguere D."/>
        </authorList>
    </citation>
    <scope>NUCLEOTIDE SEQUENCE [LARGE SCALE GENOMIC DNA]</scope>
    <source>
        <strain evidence="2 3">7171</strain>
    </source>
</reference>
<feature type="transmembrane region" description="Helical" evidence="1">
    <location>
        <begin position="21"/>
        <end position="44"/>
    </location>
</feature>
<dbReference type="RefSeq" id="WP_101884422.1">
    <property type="nucleotide sequence ID" value="NZ_PNFW01000001.1"/>
</dbReference>